<dbReference type="SUPFAM" id="SSF48576">
    <property type="entry name" value="Terpenoid synthases"/>
    <property type="match status" value="1"/>
</dbReference>
<evidence type="ECO:0000256" key="2">
    <source>
        <dbReference type="ARBA" id="ARBA00006706"/>
    </source>
</evidence>
<organism evidence="7 8">
    <name type="scientific">Microbispora cellulosiformans</name>
    <dbReference type="NCBI Taxonomy" id="2614688"/>
    <lineage>
        <taxon>Bacteria</taxon>
        <taxon>Bacillati</taxon>
        <taxon>Actinomycetota</taxon>
        <taxon>Actinomycetes</taxon>
        <taxon>Streptosporangiales</taxon>
        <taxon>Streptosporangiaceae</taxon>
        <taxon>Microbispora</taxon>
    </lineage>
</organism>
<dbReference type="PROSITE" id="PS00444">
    <property type="entry name" value="POLYPRENYL_SYNTHASE_2"/>
    <property type="match status" value="1"/>
</dbReference>
<keyword evidence="8" id="KW-1185">Reference proteome</keyword>
<dbReference type="PANTHER" id="PTHR12001">
    <property type="entry name" value="GERANYLGERANYL PYROPHOSPHATE SYNTHASE"/>
    <property type="match status" value="1"/>
</dbReference>
<comment type="caution">
    <text evidence="7">The sequence shown here is derived from an EMBL/GenBank/DDBJ whole genome shotgun (WGS) entry which is preliminary data.</text>
</comment>
<evidence type="ECO:0000256" key="4">
    <source>
        <dbReference type="ARBA" id="ARBA00022723"/>
    </source>
</evidence>
<dbReference type="CDD" id="cd00685">
    <property type="entry name" value="Trans_IPPS_HT"/>
    <property type="match status" value="1"/>
</dbReference>
<dbReference type="Proteomes" id="UP000327011">
    <property type="component" value="Unassembled WGS sequence"/>
</dbReference>
<dbReference type="InterPro" id="IPR000092">
    <property type="entry name" value="Polyprenyl_synt"/>
</dbReference>
<comment type="cofactor">
    <cofactor evidence="1">
        <name>Mg(2+)</name>
        <dbReference type="ChEBI" id="CHEBI:18420"/>
    </cofactor>
</comment>
<gene>
    <name evidence="7" type="ORF">F5972_35820</name>
</gene>
<protein>
    <submittedName>
        <fullName evidence="7">Polyprenyl synthetase family protein</fullName>
    </submittedName>
</protein>
<dbReference type="GO" id="GO:0008299">
    <property type="term" value="P:isoprenoid biosynthetic process"/>
    <property type="evidence" value="ECO:0007669"/>
    <property type="project" value="InterPro"/>
</dbReference>
<evidence type="ECO:0000256" key="5">
    <source>
        <dbReference type="ARBA" id="ARBA00022842"/>
    </source>
</evidence>
<evidence type="ECO:0000256" key="3">
    <source>
        <dbReference type="ARBA" id="ARBA00022679"/>
    </source>
</evidence>
<dbReference type="SFLD" id="SFLDS00005">
    <property type="entry name" value="Isoprenoid_Synthase_Type_I"/>
    <property type="match status" value="1"/>
</dbReference>
<keyword evidence="3 6" id="KW-0808">Transferase</keyword>
<accession>A0A5J5JTA2</accession>
<dbReference type="Pfam" id="PF00348">
    <property type="entry name" value="polyprenyl_synt"/>
    <property type="match status" value="1"/>
</dbReference>
<name>A0A5J5JTA2_9ACTN</name>
<evidence type="ECO:0000256" key="1">
    <source>
        <dbReference type="ARBA" id="ARBA00001946"/>
    </source>
</evidence>
<comment type="similarity">
    <text evidence="2 6">Belongs to the FPP/GGPP synthase family.</text>
</comment>
<keyword evidence="4" id="KW-0479">Metal-binding</keyword>
<reference evidence="7 8" key="1">
    <citation type="submission" date="2019-09" db="EMBL/GenBank/DDBJ databases">
        <title>Screening of Novel Bioactive Compounds from Soil-Associated.</title>
        <authorList>
            <person name="Gong X."/>
        </authorList>
    </citation>
    <scope>NUCLEOTIDE SEQUENCE [LARGE SCALE GENOMIC DNA]</scope>
    <source>
        <strain evidence="7 8">Gxj-6</strain>
    </source>
</reference>
<dbReference type="RefSeq" id="WP_150940446.1">
    <property type="nucleotide sequence ID" value="NZ_VYTZ01000025.1"/>
</dbReference>
<evidence type="ECO:0000313" key="7">
    <source>
        <dbReference type="EMBL" id="KAA9373296.1"/>
    </source>
</evidence>
<dbReference type="GO" id="GO:0004659">
    <property type="term" value="F:prenyltransferase activity"/>
    <property type="evidence" value="ECO:0007669"/>
    <property type="project" value="InterPro"/>
</dbReference>
<evidence type="ECO:0000313" key="8">
    <source>
        <dbReference type="Proteomes" id="UP000327011"/>
    </source>
</evidence>
<dbReference type="PANTHER" id="PTHR12001:SF85">
    <property type="entry name" value="SHORT CHAIN ISOPRENYL DIPHOSPHATE SYNTHASE"/>
    <property type="match status" value="1"/>
</dbReference>
<dbReference type="InterPro" id="IPR033749">
    <property type="entry name" value="Polyprenyl_synt_CS"/>
</dbReference>
<dbReference type="AlphaFoldDB" id="A0A5J5JTA2"/>
<dbReference type="EMBL" id="VYTZ01000025">
    <property type="protein sequence ID" value="KAA9373296.1"/>
    <property type="molecule type" value="Genomic_DNA"/>
</dbReference>
<keyword evidence="5" id="KW-0460">Magnesium</keyword>
<evidence type="ECO:0000256" key="6">
    <source>
        <dbReference type="RuleBase" id="RU004466"/>
    </source>
</evidence>
<dbReference type="InterPro" id="IPR008949">
    <property type="entry name" value="Isoprenoid_synthase_dom_sf"/>
</dbReference>
<dbReference type="Gene3D" id="1.10.600.10">
    <property type="entry name" value="Farnesyl Diphosphate Synthase"/>
    <property type="match status" value="1"/>
</dbReference>
<dbReference type="GO" id="GO:0046872">
    <property type="term" value="F:metal ion binding"/>
    <property type="evidence" value="ECO:0007669"/>
    <property type="project" value="UniProtKB-KW"/>
</dbReference>
<dbReference type="PROSITE" id="PS00723">
    <property type="entry name" value="POLYPRENYL_SYNTHASE_1"/>
    <property type="match status" value="1"/>
</dbReference>
<proteinExistence type="inferred from homology"/>
<sequence>MPLSTTSPPAGTEAAEIRRRLVADAEDRIHRLLDLETEKWTAAGGRPAELVASVRRVVDAGGKRLRPAFCVTGYLSAGGDPGSGDDVVRAAAALELLHVFALIHDDVLDDSAVRRGVETVHSTYAGDHLRRGMLGEPRRYGEGVAILAGDLAHVYADGLAAQLPPAARQIWTELRTEMIVGQFLDVLAAAEALMDVQTARWIAVCKSGHYTIHRPLTLGAAVAGRTDLNGVFQRYGALVGEAFQLRDDLIDVTGDSGITGKPTGLDAARHKMTLLLALAAEKDDRVRKLVGAPAREHDAAERLHTLLRECGVVDDVERLIQELVDDACAVIREAPLDREWREELIEMAHRVAYRDH</sequence>